<dbReference type="RefSeq" id="WP_212507249.1">
    <property type="nucleotide sequence ID" value="NZ_CP060696.1"/>
</dbReference>
<dbReference type="EMBL" id="CP060696">
    <property type="protein sequence ID" value="QNO18184.1"/>
    <property type="molecule type" value="Genomic_DNA"/>
</dbReference>
<protein>
    <submittedName>
        <fullName evidence="2">DUF4830 domain-containing protein</fullName>
    </submittedName>
</protein>
<evidence type="ECO:0000313" key="3">
    <source>
        <dbReference type="Proteomes" id="UP000516046"/>
    </source>
</evidence>
<dbReference type="AlphaFoldDB" id="A0A7G9WHM2"/>
<accession>A0A7G9WHM2</accession>
<evidence type="ECO:0000259" key="1">
    <source>
        <dbReference type="Pfam" id="PF16112"/>
    </source>
</evidence>
<gene>
    <name evidence="2" type="ORF">H6X83_00490</name>
</gene>
<evidence type="ECO:0000313" key="2">
    <source>
        <dbReference type="EMBL" id="QNO18184.1"/>
    </source>
</evidence>
<dbReference type="Proteomes" id="UP000516046">
    <property type="component" value="Chromosome"/>
</dbReference>
<proteinExistence type="predicted"/>
<keyword evidence="3" id="KW-1185">Reference proteome</keyword>
<dbReference type="Pfam" id="PF16112">
    <property type="entry name" value="DUF4830"/>
    <property type="match status" value="1"/>
</dbReference>
<feature type="domain" description="DUF4830" evidence="1">
    <location>
        <begin position="49"/>
        <end position="131"/>
    </location>
</feature>
<dbReference type="KEGG" id="caml:H6X83_00490"/>
<organism evidence="2 3">
    <name type="scientific">Caproicibacterium amylolyticum</name>
    <dbReference type="NCBI Taxonomy" id="2766537"/>
    <lineage>
        <taxon>Bacteria</taxon>
        <taxon>Bacillati</taxon>
        <taxon>Bacillota</taxon>
        <taxon>Clostridia</taxon>
        <taxon>Eubacteriales</taxon>
        <taxon>Oscillospiraceae</taxon>
        <taxon>Caproicibacterium</taxon>
    </lineage>
</organism>
<dbReference type="InterPro" id="IPR032257">
    <property type="entry name" value="DUF4830"/>
</dbReference>
<sequence>MTISFHGMKRKIFLAVAAAVLVTAVLFLLTAVGAKGGIPGGKNSDRVAFLTQCGWKVEQEPMSTRDVAVPAQFSKVYQNYNELNKKAGFDLTKVAGKTCHQYVYRVTNYTSKQEVHATLLIFEGKIVGGDISTAALDGFMQPLRQISTGSTA</sequence>
<name>A0A7G9WHM2_9FIRM</name>
<reference evidence="2 3" key="1">
    <citation type="submission" date="2020-08" db="EMBL/GenBank/DDBJ databases">
        <authorList>
            <person name="Ren C."/>
            <person name="Gu Y."/>
            <person name="Xu Y."/>
        </authorList>
    </citation>
    <scope>NUCLEOTIDE SEQUENCE [LARGE SCALE GENOMIC DNA]</scope>
    <source>
        <strain evidence="2 3">LBM18003</strain>
    </source>
</reference>